<evidence type="ECO:0000256" key="1">
    <source>
        <dbReference type="PIRSR" id="PIRSR600250-50"/>
    </source>
</evidence>
<dbReference type="InterPro" id="IPR000250">
    <property type="entry name" value="Peptidase_G1"/>
</dbReference>
<feature type="chain" id="PRO_5041901285" description="Concanavalin A-like lectin/glucanase" evidence="2">
    <location>
        <begin position="25"/>
        <end position="292"/>
    </location>
</feature>
<evidence type="ECO:0008006" key="5">
    <source>
        <dbReference type="Google" id="ProtNLM"/>
    </source>
</evidence>
<dbReference type="InterPro" id="IPR038656">
    <property type="entry name" value="Peptidase_G1_sf"/>
</dbReference>
<dbReference type="Gene3D" id="2.60.120.700">
    <property type="entry name" value="Peptidase G1"/>
    <property type="match status" value="1"/>
</dbReference>
<proteinExistence type="predicted"/>
<reference evidence="3" key="1">
    <citation type="journal article" date="2023" name="Mol. Plant Microbe Interact.">
        <title>Elucidating the Obligate Nature and Biological Capacity of an Invasive Fungal Corn Pathogen.</title>
        <authorList>
            <person name="MacCready J.S."/>
            <person name="Roggenkamp E.M."/>
            <person name="Gdanetz K."/>
            <person name="Chilvers M.I."/>
        </authorList>
    </citation>
    <scope>NUCLEOTIDE SEQUENCE</scope>
    <source>
        <strain evidence="3">PM02</strain>
    </source>
</reference>
<keyword evidence="2" id="KW-0732">Signal</keyword>
<sequence length="292" mass="30470">MLPLILSLLSPLLLLLLLPRPVTPLAYTVTGTKNGLPIDASAIELVAFPSERSGGLAALDLLTLTRRTQAPAAAPSPGAAVLDNNAWCGPVLTTPATNAVTAVHAYFQVPTPTLRPGVAAPQYVGEWVGIDGMSYSAALLQAGAAQAINSNGSIANWVWWEWYPEGSVALSTFPVASGDWLEVTITTTSPNAGTVTISNQNQAVAYTITLTQGPTLARVNADWIVEDPASGGGGHTPFPHFDAVWFEDAYAATANGSRYGMDRGQMYGISGRCAPHAYDSANFWASSVGGEG</sequence>
<dbReference type="AlphaFoldDB" id="A0AAD9I3I0"/>
<dbReference type="CDD" id="cd13426">
    <property type="entry name" value="Peptidase_G1"/>
    <property type="match status" value="1"/>
</dbReference>
<name>A0AAD9I3I0_9PEZI</name>
<keyword evidence="4" id="KW-1185">Reference proteome</keyword>
<feature type="signal peptide" evidence="2">
    <location>
        <begin position="1"/>
        <end position="24"/>
    </location>
</feature>
<dbReference type="PRINTS" id="PR00977">
    <property type="entry name" value="SCYTLDPTASE"/>
</dbReference>
<evidence type="ECO:0000256" key="2">
    <source>
        <dbReference type="SAM" id="SignalP"/>
    </source>
</evidence>
<dbReference type="GO" id="GO:0006508">
    <property type="term" value="P:proteolysis"/>
    <property type="evidence" value="ECO:0007669"/>
    <property type="project" value="InterPro"/>
</dbReference>
<organism evidence="3 4">
    <name type="scientific">Phyllachora maydis</name>
    <dbReference type="NCBI Taxonomy" id="1825666"/>
    <lineage>
        <taxon>Eukaryota</taxon>
        <taxon>Fungi</taxon>
        <taxon>Dikarya</taxon>
        <taxon>Ascomycota</taxon>
        <taxon>Pezizomycotina</taxon>
        <taxon>Sordariomycetes</taxon>
        <taxon>Sordariomycetidae</taxon>
        <taxon>Phyllachorales</taxon>
        <taxon>Phyllachoraceae</taxon>
        <taxon>Phyllachora</taxon>
    </lineage>
</organism>
<dbReference type="EMBL" id="JAQQPM010000003">
    <property type="protein sequence ID" value="KAK2070461.1"/>
    <property type="molecule type" value="Genomic_DNA"/>
</dbReference>
<feature type="active site" description="Proton acceptor" evidence="1">
    <location>
        <position position="226"/>
    </location>
</feature>
<dbReference type="Pfam" id="PF01828">
    <property type="entry name" value="Peptidase_A4"/>
    <property type="match status" value="1"/>
</dbReference>
<dbReference type="Proteomes" id="UP001217918">
    <property type="component" value="Unassembled WGS sequence"/>
</dbReference>
<protein>
    <recommendedName>
        <fullName evidence="5">Concanavalin A-like lectin/glucanase</fullName>
    </recommendedName>
</protein>
<evidence type="ECO:0000313" key="4">
    <source>
        <dbReference type="Proteomes" id="UP001217918"/>
    </source>
</evidence>
<dbReference type="PANTHER" id="PTHR37536:SF1">
    <property type="entry name" value="ASPERGILLOPEPSIN, PUTAITVE (AFU_ORTHOLOGUE AFUA_7G01200)"/>
    <property type="match status" value="1"/>
</dbReference>
<dbReference type="SUPFAM" id="SSF49899">
    <property type="entry name" value="Concanavalin A-like lectins/glucanases"/>
    <property type="match status" value="1"/>
</dbReference>
<dbReference type="PANTHER" id="PTHR37536">
    <property type="entry name" value="PUTATIVE (AFU_ORTHOLOGUE AFUA_3G02970)-RELATED"/>
    <property type="match status" value="1"/>
</dbReference>
<gene>
    <name evidence="3" type="ORF">P8C59_004951</name>
</gene>
<dbReference type="InterPro" id="IPR013320">
    <property type="entry name" value="ConA-like_dom_sf"/>
</dbReference>
<dbReference type="GO" id="GO:0070007">
    <property type="term" value="F:glutamic-type endopeptidase activity"/>
    <property type="evidence" value="ECO:0007669"/>
    <property type="project" value="InterPro"/>
</dbReference>
<evidence type="ECO:0000313" key="3">
    <source>
        <dbReference type="EMBL" id="KAK2070461.1"/>
    </source>
</evidence>
<comment type="caution">
    <text evidence="3">The sequence shown here is derived from an EMBL/GenBank/DDBJ whole genome shotgun (WGS) entry which is preliminary data.</text>
</comment>
<accession>A0AAD9I3I0</accession>